<keyword evidence="4" id="KW-0659">Purine metabolism</keyword>
<dbReference type="Proteomes" id="UP000600247">
    <property type="component" value="Unassembled WGS sequence"/>
</dbReference>
<keyword evidence="5" id="KW-0210">Decarboxylase</keyword>
<feature type="domain" description="Oxo-4-hydroxy-4-carboxy-5-ureidoimidazoline decarboxylase" evidence="7">
    <location>
        <begin position="13"/>
        <end position="164"/>
    </location>
</feature>
<evidence type="ECO:0000256" key="6">
    <source>
        <dbReference type="ARBA" id="ARBA00023239"/>
    </source>
</evidence>
<accession>A0A917HIF5</accession>
<dbReference type="Pfam" id="PF09349">
    <property type="entry name" value="OHCU_decarbox"/>
    <property type="match status" value="1"/>
</dbReference>
<dbReference type="GO" id="GO:0006144">
    <property type="term" value="P:purine nucleobase metabolic process"/>
    <property type="evidence" value="ECO:0007669"/>
    <property type="project" value="UniProtKB-KW"/>
</dbReference>
<name>A0A917HIF5_9BACL</name>
<comment type="pathway">
    <text evidence="2">Purine metabolism; urate degradation; (S)-allantoin from urate: step 3/3.</text>
</comment>
<evidence type="ECO:0000259" key="7">
    <source>
        <dbReference type="Pfam" id="PF09349"/>
    </source>
</evidence>
<evidence type="ECO:0000256" key="2">
    <source>
        <dbReference type="ARBA" id="ARBA00004754"/>
    </source>
</evidence>
<dbReference type="GO" id="GO:0000255">
    <property type="term" value="P:allantoin metabolic process"/>
    <property type="evidence" value="ECO:0007669"/>
    <property type="project" value="InterPro"/>
</dbReference>
<evidence type="ECO:0000256" key="3">
    <source>
        <dbReference type="ARBA" id="ARBA00012257"/>
    </source>
</evidence>
<evidence type="ECO:0000313" key="8">
    <source>
        <dbReference type="EMBL" id="GGG79656.1"/>
    </source>
</evidence>
<evidence type="ECO:0000256" key="5">
    <source>
        <dbReference type="ARBA" id="ARBA00022793"/>
    </source>
</evidence>
<dbReference type="GO" id="GO:0051997">
    <property type="term" value="F:2-oxo-4-hydroxy-4-carboxy-5-ureidoimidazoline decarboxylase activity"/>
    <property type="evidence" value="ECO:0007669"/>
    <property type="project" value="UniProtKB-EC"/>
</dbReference>
<dbReference type="GO" id="GO:0019628">
    <property type="term" value="P:urate catabolic process"/>
    <property type="evidence" value="ECO:0007669"/>
    <property type="project" value="TreeGrafter"/>
</dbReference>
<keyword evidence="6" id="KW-0456">Lyase</keyword>
<dbReference type="InterPro" id="IPR036778">
    <property type="entry name" value="OHCU_decarboxylase_sf"/>
</dbReference>
<comment type="catalytic activity">
    <reaction evidence="1">
        <text>5-hydroxy-2-oxo-4-ureido-2,5-dihydro-1H-imidazole-5-carboxylate + H(+) = (S)-allantoin + CO2</text>
        <dbReference type="Rhea" id="RHEA:26301"/>
        <dbReference type="ChEBI" id="CHEBI:15378"/>
        <dbReference type="ChEBI" id="CHEBI:15678"/>
        <dbReference type="ChEBI" id="CHEBI:16526"/>
        <dbReference type="ChEBI" id="CHEBI:58639"/>
        <dbReference type="EC" id="4.1.1.97"/>
    </reaction>
</comment>
<evidence type="ECO:0000256" key="4">
    <source>
        <dbReference type="ARBA" id="ARBA00022631"/>
    </source>
</evidence>
<dbReference type="InterPro" id="IPR018020">
    <property type="entry name" value="OHCU_decarboxylase"/>
</dbReference>
<proteinExistence type="predicted"/>
<evidence type="ECO:0000313" key="9">
    <source>
        <dbReference type="Proteomes" id="UP000600247"/>
    </source>
</evidence>
<dbReference type="EC" id="4.1.1.97" evidence="3"/>
<dbReference type="PANTHER" id="PTHR43466:SF1">
    <property type="entry name" value="2-OXO-4-HYDROXY-4-CARBOXY-5-UREIDOIMIDAZOLINE DECARBOXYLASE-RELATED"/>
    <property type="match status" value="1"/>
</dbReference>
<comment type="caution">
    <text evidence="8">The sequence shown here is derived from an EMBL/GenBank/DDBJ whole genome shotgun (WGS) entry which is preliminary data.</text>
</comment>
<dbReference type="AlphaFoldDB" id="A0A917HIF5"/>
<evidence type="ECO:0000256" key="1">
    <source>
        <dbReference type="ARBA" id="ARBA00001163"/>
    </source>
</evidence>
<dbReference type="InterPro" id="IPR017580">
    <property type="entry name" value="OHCU_decarboxylase-1"/>
</dbReference>
<dbReference type="NCBIfam" id="TIGR03164">
    <property type="entry name" value="UHCUDC"/>
    <property type="match status" value="1"/>
</dbReference>
<organism evidence="8 9">
    <name type="scientific">Paenibacillus radicis</name>
    <name type="common">ex Gao et al. 2016</name>
    <dbReference type="NCBI Taxonomy" id="1737354"/>
    <lineage>
        <taxon>Bacteria</taxon>
        <taxon>Bacillati</taxon>
        <taxon>Bacillota</taxon>
        <taxon>Bacilli</taxon>
        <taxon>Bacillales</taxon>
        <taxon>Paenibacillaceae</taxon>
        <taxon>Paenibacillus</taxon>
    </lineage>
</organism>
<keyword evidence="9" id="KW-1185">Reference proteome</keyword>
<dbReference type="PANTHER" id="PTHR43466">
    <property type="entry name" value="2-OXO-4-HYDROXY-4-CARBOXY-5-UREIDOIMIDAZOLINE DECARBOXYLASE-RELATED"/>
    <property type="match status" value="1"/>
</dbReference>
<sequence length="170" mass="19582">MEERILIQLSEVNGMTQAEFVLALGAIFENSPWVAEAAWALRPFQSRSELHETMLRIIKEMPEAQIHAFFRMHPDLATRLSIGEYSTREQQGAGLDRLSPEEFEEFAAANRQYMERFGFPFIYAVRGSNKSAIWSALQERLTHTLEQEAEEAMRNIAKITSFRIGDLIEE</sequence>
<dbReference type="Gene3D" id="1.10.3330.10">
    <property type="entry name" value="Oxo-4-hydroxy-4-carboxy-5-ureidoimidazoline decarboxylase"/>
    <property type="match status" value="1"/>
</dbReference>
<gene>
    <name evidence="8" type="ORF">GCM10010918_40930</name>
</gene>
<protein>
    <recommendedName>
        <fullName evidence="3">2-oxo-4-hydroxy-4-carboxy-5-ureidoimidazoline decarboxylase</fullName>
        <ecNumber evidence="3">4.1.1.97</ecNumber>
    </recommendedName>
</protein>
<reference evidence="8 9" key="1">
    <citation type="journal article" date="2014" name="Int. J. Syst. Evol. Microbiol.">
        <title>Complete genome sequence of Corynebacterium casei LMG S-19264T (=DSM 44701T), isolated from a smear-ripened cheese.</title>
        <authorList>
            <consortium name="US DOE Joint Genome Institute (JGI-PGF)"/>
            <person name="Walter F."/>
            <person name="Albersmeier A."/>
            <person name="Kalinowski J."/>
            <person name="Ruckert C."/>
        </authorList>
    </citation>
    <scope>NUCLEOTIDE SEQUENCE [LARGE SCALE GENOMIC DNA]</scope>
    <source>
        <strain evidence="8 9">CGMCC 1.15286</strain>
    </source>
</reference>
<dbReference type="EMBL" id="BMHY01000009">
    <property type="protein sequence ID" value="GGG79656.1"/>
    <property type="molecule type" value="Genomic_DNA"/>
</dbReference>
<dbReference type="SUPFAM" id="SSF158694">
    <property type="entry name" value="UraD-Like"/>
    <property type="match status" value="1"/>
</dbReference>